<dbReference type="Proteomes" id="UP001273209">
    <property type="component" value="Unassembled WGS sequence"/>
</dbReference>
<dbReference type="AlphaFoldDB" id="A0AAE1LYK5"/>
<gene>
    <name evidence="1" type="ORF">Triagg1_7443</name>
</gene>
<evidence type="ECO:0000313" key="1">
    <source>
        <dbReference type="EMBL" id="KAK4068200.1"/>
    </source>
</evidence>
<reference evidence="1" key="1">
    <citation type="submission" date="2023-11" db="EMBL/GenBank/DDBJ databases">
        <title>The genome sequences of three competitors of mushroom-forming fungi.</title>
        <authorList>
            <person name="Beijen E."/>
            <person name="Ohm R.A."/>
        </authorList>
    </citation>
    <scope>NUCLEOTIDE SEQUENCE</scope>
    <source>
        <strain evidence="1">CBS 100526</strain>
    </source>
</reference>
<accession>A0AAE1LYK5</accession>
<keyword evidence="2" id="KW-1185">Reference proteome</keyword>
<dbReference type="GeneID" id="87922084"/>
<protein>
    <submittedName>
        <fullName evidence="1">Uncharacterized protein</fullName>
    </submittedName>
</protein>
<dbReference type="RefSeq" id="XP_062753500.1">
    <property type="nucleotide sequence ID" value="XM_062902179.1"/>
</dbReference>
<name>A0AAE1LYK5_9HYPO</name>
<evidence type="ECO:0000313" key="2">
    <source>
        <dbReference type="Proteomes" id="UP001273209"/>
    </source>
</evidence>
<organism evidence="1 2">
    <name type="scientific">Trichoderma aggressivum f. europaeum</name>
    <dbReference type="NCBI Taxonomy" id="173218"/>
    <lineage>
        <taxon>Eukaryota</taxon>
        <taxon>Fungi</taxon>
        <taxon>Dikarya</taxon>
        <taxon>Ascomycota</taxon>
        <taxon>Pezizomycotina</taxon>
        <taxon>Sordariomycetes</taxon>
        <taxon>Hypocreomycetidae</taxon>
        <taxon>Hypocreales</taxon>
        <taxon>Hypocreaceae</taxon>
        <taxon>Trichoderma</taxon>
    </lineage>
</organism>
<sequence>MQHMRQVWRLDKLYQVIEAETVRALLSPPADTDLICTAATAKRATTFTYLVLVASDSFTISRVGKLHLGTSIEPPPAQPFHRQISAPQLDDRPGDFALIAGG</sequence>
<proteinExistence type="predicted"/>
<comment type="caution">
    <text evidence="1">The sequence shown here is derived from an EMBL/GenBank/DDBJ whole genome shotgun (WGS) entry which is preliminary data.</text>
</comment>
<dbReference type="EMBL" id="JAWRVG010000033">
    <property type="protein sequence ID" value="KAK4068200.1"/>
    <property type="molecule type" value="Genomic_DNA"/>
</dbReference>